<dbReference type="SUPFAM" id="SSF52540">
    <property type="entry name" value="P-loop containing nucleoside triphosphate hydrolases"/>
    <property type="match status" value="1"/>
</dbReference>
<feature type="domain" description="G" evidence="1">
    <location>
        <begin position="20"/>
        <end position="148"/>
    </location>
</feature>
<evidence type="ECO:0000259" key="1">
    <source>
        <dbReference type="Pfam" id="PF01926"/>
    </source>
</evidence>
<protein>
    <recommendedName>
        <fullName evidence="1">G domain-containing protein</fullName>
    </recommendedName>
</protein>
<dbReference type="PANTHER" id="PTHR14241">
    <property type="entry name" value="INTERFERON-INDUCED PROTEIN 44"/>
    <property type="match status" value="1"/>
</dbReference>
<dbReference type="InterPro" id="IPR006073">
    <property type="entry name" value="GTP-bd"/>
</dbReference>
<feature type="non-terminal residue" evidence="2">
    <location>
        <position position="232"/>
    </location>
</feature>
<reference evidence="2" key="1">
    <citation type="submission" date="2023-06" db="EMBL/GenBank/DDBJ databases">
        <title>Male Hemibagrus guttatus genome.</title>
        <authorList>
            <person name="Bian C."/>
        </authorList>
    </citation>
    <scope>NUCLEOTIDE SEQUENCE</scope>
    <source>
        <strain evidence="2">Male_cb2023</strain>
        <tissue evidence="2">Muscle</tissue>
    </source>
</reference>
<dbReference type="EMBL" id="JAUCMX010000025">
    <property type="protein sequence ID" value="KAK3511096.1"/>
    <property type="molecule type" value="Genomic_DNA"/>
</dbReference>
<dbReference type="GO" id="GO:0006955">
    <property type="term" value="P:immune response"/>
    <property type="evidence" value="ECO:0007669"/>
    <property type="project" value="TreeGrafter"/>
</dbReference>
<sequence>GKDELLKDVKEFKPSTKVLRIVLYGPTGSGKSSFMNSVQRVLLGRNAMSALENSTLAGATFTKKLNIHKVKKGSNQPYPLEIIDTMGIELSEGGIKKEDLIQALEGHILDGCGKYIYILVIWLKDHICKVKEVREQASLLGIPQVIVMTNVDKACKLVNKDLKKMYYSKKIKEKVDECSNAVGIPLNAIYPVKNYSDSITQDPDTDTLILTALRDILHFAKDYVEREIEKDR</sequence>
<dbReference type="AlphaFoldDB" id="A0AAE0UMB9"/>
<dbReference type="InterPro" id="IPR027417">
    <property type="entry name" value="P-loop_NTPase"/>
</dbReference>
<name>A0AAE0UMB9_9TELE</name>
<proteinExistence type="predicted"/>
<keyword evidence="3" id="KW-1185">Reference proteome</keyword>
<dbReference type="Pfam" id="PF01926">
    <property type="entry name" value="MMR_HSR1"/>
    <property type="match status" value="1"/>
</dbReference>
<feature type="non-terminal residue" evidence="2">
    <location>
        <position position="1"/>
    </location>
</feature>
<dbReference type="Gene3D" id="3.40.50.300">
    <property type="entry name" value="P-loop containing nucleotide triphosphate hydrolases"/>
    <property type="match status" value="1"/>
</dbReference>
<dbReference type="GO" id="GO:0005525">
    <property type="term" value="F:GTP binding"/>
    <property type="evidence" value="ECO:0007669"/>
    <property type="project" value="InterPro"/>
</dbReference>
<evidence type="ECO:0000313" key="2">
    <source>
        <dbReference type="EMBL" id="KAK3511096.1"/>
    </source>
</evidence>
<organism evidence="2 3">
    <name type="scientific">Hemibagrus guttatus</name>
    <dbReference type="NCBI Taxonomy" id="175788"/>
    <lineage>
        <taxon>Eukaryota</taxon>
        <taxon>Metazoa</taxon>
        <taxon>Chordata</taxon>
        <taxon>Craniata</taxon>
        <taxon>Vertebrata</taxon>
        <taxon>Euteleostomi</taxon>
        <taxon>Actinopterygii</taxon>
        <taxon>Neopterygii</taxon>
        <taxon>Teleostei</taxon>
        <taxon>Ostariophysi</taxon>
        <taxon>Siluriformes</taxon>
        <taxon>Bagridae</taxon>
        <taxon>Hemibagrus</taxon>
    </lineage>
</organism>
<dbReference type="CDD" id="cd00882">
    <property type="entry name" value="Ras_like_GTPase"/>
    <property type="match status" value="1"/>
</dbReference>
<comment type="caution">
    <text evidence="2">The sequence shown here is derived from an EMBL/GenBank/DDBJ whole genome shotgun (WGS) entry which is preliminary data.</text>
</comment>
<evidence type="ECO:0000313" key="3">
    <source>
        <dbReference type="Proteomes" id="UP001274896"/>
    </source>
</evidence>
<dbReference type="PANTHER" id="PTHR14241:SF1">
    <property type="entry name" value="INTERFERON-INDUCED PROTEIN 44-RELATED"/>
    <property type="match status" value="1"/>
</dbReference>
<accession>A0AAE0UMB9</accession>
<dbReference type="Proteomes" id="UP001274896">
    <property type="component" value="Unassembled WGS sequence"/>
</dbReference>
<gene>
    <name evidence="2" type="ORF">QTP70_030288</name>
</gene>